<keyword evidence="4" id="KW-1133">Transmembrane helix</keyword>
<keyword evidence="4" id="KW-0472">Membrane</keyword>
<keyword evidence="1" id="KW-0805">Transcription regulation</keyword>
<reference evidence="7" key="1">
    <citation type="submission" date="2020-01" db="EMBL/GenBank/DDBJ databases">
        <title>Sphingomonas sp. strain CSW-10.</title>
        <authorList>
            <person name="Chen W.-M."/>
        </authorList>
    </citation>
    <scope>NUCLEOTIDE SEQUENCE [LARGE SCALE GENOMIC DNA]</scope>
    <source>
        <strain evidence="7">NST-5</strain>
    </source>
</reference>
<dbReference type="PANTHER" id="PTHR43280">
    <property type="entry name" value="ARAC-FAMILY TRANSCRIPTIONAL REGULATOR"/>
    <property type="match status" value="1"/>
</dbReference>
<evidence type="ECO:0000256" key="3">
    <source>
        <dbReference type="ARBA" id="ARBA00023163"/>
    </source>
</evidence>
<dbReference type="InterPro" id="IPR018060">
    <property type="entry name" value="HTH_AraC"/>
</dbReference>
<sequence>MLLGAIQGIILSLYIFLSRKYNTLSNLFLALLIVSFSYNIIQSYLHITGIITTEYYFRYFYIPFSAVFMTLFFLYVKYYLYPFEKFHKKNYLFFIPFTIDLLICITEKIFYALGFYNAVHIKKFDYIKASLEYFNIFYSIALIILSIKLINHYKKQTKNNFRLFPVMSIRWLNILSYIFLVMAVYWLIPFTIEVFIGNYLQTYFYYFLWIALSILIYLLGHFGIYHFGIVQEQKNIKNYTLKKNNHFIKDFTIAPKNENLIEFEKYVKTERNFTNPLLSLEMVAEELNINKTYLSRLLNTEYGKNFSNYINELRVAEAKKYLEQEEFENYTLISIGLEAGFNSKTAFNAAFKKFEGITPSEYRKSKKNT</sequence>
<evidence type="ECO:0000313" key="7">
    <source>
        <dbReference type="Proteomes" id="UP000798602"/>
    </source>
</evidence>
<dbReference type="SUPFAM" id="SSF46689">
    <property type="entry name" value="Homeodomain-like"/>
    <property type="match status" value="1"/>
</dbReference>
<dbReference type="PRINTS" id="PR00032">
    <property type="entry name" value="HTHARAC"/>
</dbReference>
<feature type="transmembrane region" description="Helical" evidence="4">
    <location>
        <begin position="133"/>
        <end position="150"/>
    </location>
</feature>
<dbReference type="RefSeq" id="WP_166535636.1">
    <property type="nucleotide sequence ID" value="NZ_JAABLM010000001.1"/>
</dbReference>
<gene>
    <name evidence="6" type="ORF">GV828_01195</name>
</gene>
<evidence type="ECO:0000256" key="4">
    <source>
        <dbReference type="SAM" id="Phobius"/>
    </source>
</evidence>
<dbReference type="Gene3D" id="1.10.10.60">
    <property type="entry name" value="Homeodomain-like"/>
    <property type="match status" value="2"/>
</dbReference>
<dbReference type="Pfam" id="PF12833">
    <property type="entry name" value="HTH_18"/>
    <property type="match status" value="1"/>
</dbReference>
<accession>A0ABW9Z584</accession>
<feature type="transmembrane region" description="Helical" evidence="4">
    <location>
        <begin position="204"/>
        <end position="227"/>
    </location>
</feature>
<comment type="caution">
    <text evidence="6">The sequence shown here is derived from an EMBL/GenBank/DDBJ whole genome shotgun (WGS) entry which is preliminary data.</text>
</comment>
<dbReference type="InterPro" id="IPR009057">
    <property type="entry name" value="Homeodomain-like_sf"/>
</dbReference>
<organism evidence="6 7">
    <name type="scientific">Flavobacterium ichthyis</name>
    <dbReference type="NCBI Taxonomy" id="2698827"/>
    <lineage>
        <taxon>Bacteria</taxon>
        <taxon>Pseudomonadati</taxon>
        <taxon>Bacteroidota</taxon>
        <taxon>Flavobacteriia</taxon>
        <taxon>Flavobacteriales</taxon>
        <taxon>Flavobacteriaceae</taxon>
        <taxon>Flavobacterium</taxon>
    </lineage>
</organism>
<protein>
    <submittedName>
        <fullName evidence="6">Helix-turn-helix domain-containing protein</fullName>
    </submittedName>
</protein>
<evidence type="ECO:0000256" key="2">
    <source>
        <dbReference type="ARBA" id="ARBA00023125"/>
    </source>
</evidence>
<feature type="transmembrane region" description="Helical" evidence="4">
    <location>
        <begin position="21"/>
        <end position="41"/>
    </location>
</feature>
<dbReference type="InterPro" id="IPR018062">
    <property type="entry name" value="HTH_AraC-typ_CS"/>
</dbReference>
<name>A0ABW9Z584_9FLAO</name>
<dbReference type="EMBL" id="JAABLM010000001">
    <property type="protein sequence ID" value="NBL63809.1"/>
    <property type="molecule type" value="Genomic_DNA"/>
</dbReference>
<dbReference type="Proteomes" id="UP000798602">
    <property type="component" value="Unassembled WGS sequence"/>
</dbReference>
<feature type="transmembrane region" description="Helical" evidence="4">
    <location>
        <begin position="61"/>
        <end position="80"/>
    </location>
</feature>
<keyword evidence="7" id="KW-1185">Reference proteome</keyword>
<evidence type="ECO:0000313" key="6">
    <source>
        <dbReference type="EMBL" id="NBL63809.1"/>
    </source>
</evidence>
<feature type="transmembrane region" description="Helical" evidence="4">
    <location>
        <begin position="92"/>
        <end position="113"/>
    </location>
</feature>
<feature type="transmembrane region" description="Helical" evidence="4">
    <location>
        <begin position="171"/>
        <end position="192"/>
    </location>
</feature>
<keyword evidence="2" id="KW-0238">DNA-binding</keyword>
<evidence type="ECO:0000256" key="1">
    <source>
        <dbReference type="ARBA" id="ARBA00023015"/>
    </source>
</evidence>
<dbReference type="PROSITE" id="PS00041">
    <property type="entry name" value="HTH_ARAC_FAMILY_1"/>
    <property type="match status" value="1"/>
</dbReference>
<dbReference type="PANTHER" id="PTHR43280:SF28">
    <property type="entry name" value="HTH-TYPE TRANSCRIPTIONAL ACTIVATOR RHAS"/>
    <property type="match status" value="1"/>
</dbReference>
<feature type="domain" description="HTH araC/xylS-type" evidence="5">
    <location>
        <begin position="270"/>
        <end position="365"/>
    </location>
</feature>
<evidence type="ECO:0000259" key="5">
    <source>
        <dbReference type="PROSITE" id="PS01124"/>
    </source>
</evidence>
<proteinExistence type="predicted"/>
<keyword evidence="4" id="KW-0812">Transmembrane</keyword>
<dbReference type="InterPro" id="IPR020449">
    <property type="entry name" value="Tscrpt_reg_AraC-type_HTH"/>
</dbReference>
<keyword evidence="3" id="KW-0804">Transcription</keyword>
<dbReference type="SMART" id="SM00342">
    <property type="entry name" value="HTH_ARAC"/>
    <property type="match status" value="1"/>
</dbReference>
<dbReference type="PROSITE" id="PS01124">
    <property type="entry name" value="HTH_ARAC_FAMILY_2"/>
    <property type="match status" value="1"/>
</dbReference>